<proteinExistence type="inferred from homology"/>
<dbReference type="PANTHER" id="PTHR30106">
    <property type="entry name" value="INNER MEMBRANE PROTEIN YEIH-RELATED"/>
    <property type="match status" value="1"/>
</dbReference>
<feature type="transmembrane region" description="Helical" evidence="7">
    <location>
        <begin position="272"/>
        <end position="294"/>
    </location>
</feature>
<dbReference type="AlphaFoldDB" id="A0A919CGM4"/>
<keyword evidence="9" id="KW-1185">Reference proteome</keyword>
<evidence type="ECO:0000256" key="2">
    <source>
        <dbReference type="ARBA" id="ARBA00007977"/>
    </source>
</evidence>
<evidence type="ECO:0000256" key="3">
    <source>
        <dbReference type="ARBA" id="ARBA00022475"/>
    </source>
</evidence>
<dbReference type="GO" id="GO:0005886">
    <property type="term" value="C:plasma membrane"/>
    <property type="evidence" value="ECO:0007669"/>
    <property type="project" value="UniProtKB-SubCell"/>
</dbReference>
<dbReference type="InterPro" id="IPR018383">
    <property type="entry name" value="UPF0324_pro"/>
</dbReference>
<evidence type="ECO:0000313" key="9">
    <source>
        <dbReference type="Proteomes" id="UP000654947"/>
    </source>
</evidence>
<feature type="transmembrane region" description="Helical" evidence="7">
    <location>
        <begin position="108"/>
        <end position="125"/>
    </location>
</feature>
<feature type="transmembrane region" description="Helical" evidence="7">
    <location>
        <begin position="202"/>
        <end position="220"/>
    </location>
</feature>
<feature type="transmembrane region" description="Helical" evidence="7">
    <location>
        <begin position="241"/>
        <end position="260"/>
    </location>
</feature>
<reference evidence="8 9" key="1">
    <citation type="journal article" date="2014" name="Int. J. Syst. Evol. Microbiol.">
        <title>Complete genome sequence of Corynebacterium casei LMG S-19264T (=DSM 44701T), isolated from a smear-ripened cheese.</title>
        <authorList>
            <consortium name="US DOE Joint Genome Institute (JGI-PGF)"/>
            <person name="Walter F."/>
            <person name="Albersmeier A."/>
            <person name="Kalinowski J."/>
            <person name="Ruckert C."/>
        </authorList>
    </citation>
    <scope>NUCLEOTIDE SEQUENCE [LARGE SCALE GENOMIC DNA]</scope>
    <source>
        <strain evidence="8 9">KCTC 19473</strain>
    </source>
</reference>
<evidence type="ECO:0000256" key="4">
    <source>
        <dbReference type="ARBA" id="ARBA00022692"/>
    </source>
</evidence>
<dbReference type="Proteomes" id="UP000654947">
    <property type="component" value="Unassembled WGS sequence"/>
</dbReference>
<feature type="transmembrane region" description="Helical" evidence="7">
    <location>
        <begin position="137"/>
        <end position="163"/>
    </location>
</feature>
<feature type="transmembrane region" description="Helical" evidence="7">
    <location>
        <begin position="12"/>
        <end position="33"/>
    </location>
</feature>
<feature type="transmembrane region" description="Helical" evidence="7">
    <location>
        <begin position="78"/>
        <end position="96"/>
    </location>
</feature>
<sequence>MVCLAVGGLSLAVAGPVPAVSGLVVAIFLGILWRNLAPYPKFLDPGTAFAAKRVLRLGIVLLGLQIPVGVVLGLGPWVLTAIVTSVGLTFWATMVVGRWLRMTLNQRLLMASGFSICGAAAIAGTDSVTESDEEDVASAIAMVVVFGTGMIALMPALAALLGLTAQQSGLWIGLSTHEVAQVVAAGGAVGGGALVIAVTVKLARVLMLAPVLAGISWSQRRRQQNHTQGPKTTEGGRRPPLVPLFVVGFIACVALGSLGWVPETVGRAMEYIQALLLSTAMFALGLSVHVPSLIRVGGRPAVLGAASTLIILTIGGAAALLPQALGGSSAQ</sequence>
<keyword evidence="4 7" id="KW-0812">Transmembrane</keyword>
<comment type="subcellular location">
    <subcellularLocation>
        <location evidence="1">Cell membrane</location>
        <topology evidence="1">Multi-pass membrane protein</topology>
    </subcellularLocation>
</comment>
<protein>
    <submittedName>
        <fullName evidence="8">UPF0324 membrane protein Cgl0015/cg0018</fullName>
    </submittedName>
</protein>
<dbReference type="Pfam" id="PF03601">
    <property type="entry name" value="Cons_hypoth698"/>
    <property type="match status" value="1"/>
</dbReference>
<evidence type="ECO:0000313" key="8">
    <source>
        <dbReference type="EMBL" id="GHD22598.1"/>
    </source>
</evidence>
<evidence type="ECO:0000256" key="5">
    <source>
        <dbReference type="ARBA" id="ARBA00022989"/>
    </source>
</evidence>
<gene>
    <name evidence="8" type="ORF">GCM10007147_17060</name>
</gene>
<name>A0A919CGM4_9ACTN</name>
<evidence type="ECO:0000256" key="6">
    <source>
        <dbReference type="ARBA" id="ARBA00023136"/>
    </source>
</evidence>
<feature type="transmembrane region" description="Helical" evidence="7">
    <location>
        <begin position="54"/>
        <end position="72"/>
    </location>
</feature>
<keyword evidence="3" id="KW-1003">Cell membrane</keyword>
<accession>A0A919CGM4</accession>
<dbReference type="EMBL" id="BMXL01000006">
    <property type="protein sequence ID" value="GHD22598.1"/>
    <property type="molecule type" value="Genomic_DNA"/>
</dbReference>
<evidence type="ECO:0000256" key="7">
    <source>
        <dbReference type="SAM" id="Phobius"/>
    </source>
</evidence>
<comment type="similarity">
    <text evidence="2">Belongs to the UPF0324 family.</text>
</comment>
<organism evidence="8 9">
    <name type="scientific">Nocardiopsis kunsanensis</name>
    <dbReference type="NCBI Taxonomy" id="141693"/>
    <lineage>
        <taxon>Bacteria</taxon>
        <taxon>Bacillati</taxon>
        <taxon>Actinomycetota</taxon>
        <taxon>Actinomycetes</taxon>
        <taxon>Streptosporangiales</taxon>
        <taxon>Nocardiopsidaceae</taxon>
        <taxon>Nocardiopsis</taxon>
    </lineage>
</organism>
<feature type="transmembrane region" description="Helical" evidence="7">
    <location>
        <begin position="170"/>
        <end position="196"/>
    </location>
</feature>
<dbReference type="PANTHER" id="PTHR30106:SF2">
    <property type="entry name" value="UPF0324 INNER MEMBRANE PROTEIN YEIH"/>
    <property type="match status" value="1"/>
</dbReference>
<keyword evidence="5 7" id="KW-1133">Transmembrane helix</keyword>
<keyword evidence="6 7" id="KW-0472">Membrane</keyword>
<comment type="caution">
    <text evidence="8">The sequence shown here is derived from an EMBL/GenBank/DDBJ whole genome shotgun (WGS) entry which is preliminary data.</text>
</comment>
<evidence type="ECO:0000256" key="1">
    <source>
        <dbReference type="ARBA" id="ARBA00004651"/>
    </source>
</evidence>
<feature type="transmembrane region" description="Helical" evidence="7">
    <location>
        <begin position="301"/>
        <end position="321"/>
    </location>
</feature>